<dbReference type="InParanoid" id="A0A1W4WE42"/>
<dbReference type="GO" id="GO:0019441">
    <property type="term" value="P:L-tryptophan catabolic process to kynurenine"/>
    <property type="evidence" value="ECO:0007669"/>
    <property type="project" value="InterPro"/>
</dbReference>
<organism evidence="3 4">
    <name type="scientific">Agrilus planipennis</name>
    <name type="common">Emerald ash borer</name>
    <name type="synonym">Agrilus marcopoli</name>
    <dbReference type="NCBI Taxonomy" id="224129"/>
    <lineage>
        <taxon>Eukaryota</taxon>
        <taxon>Metazoa</taxon>
        <taxon>Ecdysozoa</taxon>
        <taxon>Arthropoda</taxon>
        <taxon>Hexapoda</taxon>
        <taxon>Insecta</taxon>
        <taxon>Pterygota</taxon>
        <taxon>Neoptera</taxon>
        <taxon>Endopterygota</taxon>
        <taxon>Coleoptera</taxon>
        <taxon>Polyphaga</taxon>
        <taxon>Elateriformia</taxon>
        <taxon>Buprestoidea</taxon>
        <taxon>Buprestidae</taxon>
        <taxon>Agrilinae</taxon>
        <taxon>Agrilus</taxon>
    </lineage>
</organism>
<dbReference type="InterPro" id="IPR037175">
    <property type="entry name" value="KFase_sf"/>
</dbReference>
<sequence>MFLFLQCIFGVLVWNVYCDNPEENSIVDLSWGIDENTVYWPGNRKFEFTKVKIGSIESNGYWFSAKEFCMAEHGGTHLDAPRHFDKDGWTVGQIPFSRFNGFGALIDVSEEVEAQGPNFTVQVRHLEEWKSKQTETPDQVVLLVRTGWHKKYNNETEYLGSDGNGNLHFPGISKEAAEWIVAQKNIVGVGIDTASLDQGISKTFLAHQAILKNKIYGIENLNFPENAFGEKFHVYVLPIKLMGGTGGPVRVFIINQKK</sequence>
<protein>
    <submittedName>
        <fullName evidence="4">Uncharacterized protein LOC108734931</fullName>
    </submittedName>
</protein>
<dbReference type="PANTHER" id="PTHR31118">
    <property type="entry name" value="CYCLASE-LIKE PROTEIN 2"/>
    <property type="match status" value="1"/>
</dbReference>
<dbReference type="KEGG" id="apln:108734931"/>
<dbReference type="GO" id="GO:0004061">
    <property type="term" value="F:arylformamidase activity"/>
    <property type="evidence" value="ECO:0007669"/>
    <property type="project" value="InterPro"/>
</dbReference>
<proteinExistence type="inferred from homology"/>
<evidence type="ECO:0000256" key="1">
    <source>
        <dbReference type="ARBA" id="ARBA00007865"/>
    </source>
</evidence>
<feature type="chain" id="PRO_5010696310" evidence="2">
    <location>
        <begin position="19"/>
        <end position="258"/>
    </location>
</feature>
<feature type="signal peptide" evidence="2">
    <location>
        <begin position="1"/>
        <end position="18"/>
    </location>
</feature>
<name>A0A1W4WE42_AGRPL</name>
<dbReference type="SUPFAM" id="SSF102198">
    <property type="entry name" value="Putative cyclase"/>
    <property type="match status" value="1"/>
</dbReference>
<evidence type="ECO:0000256" key="2">
    <source>
        <dbReference type="SAM" id="SignalP"/>
    </source>
</evidence>
<dbReference type="Pfam" id="PF04199">
    <property type="entry name" value="Cyclase"/>
    <property type="match status" value="1"/>
</dbReference>
<gene>
    <name evidence="4" type="primary">LOC108734931</name>
</gene>
<dbReference type="PANTHER" id="PTHR31118:SF12">
    <property type="entry name" value="CYCLASE-LIKE PROTEIN 2"/>
    <property type="match status" value="1"/>
</dbReference>
<reference evidence="4" key="1">
    <citation type="submission" date="2025-08" db="UniProtKB">
        <authorList>
            <consortium name="RefSeq"/>
        </authorList>
    </citation>
    <scope>IDENTIFICATION</scope>
    <source>
        <tissue evidence="4">Entire body</tissue>
    </source>
</reference>
<keyword evidence="3" id="KW-1185">Reference proteome</keyword>
<dbReference type="GeneID" id="108734931"/>
<evidence type="ECO:0000313" key="3">
    <source>
        <dbReference type="Proteomes" id="UP000192223"/>
    </source>
</evidence>
<dbReference type="RefSeq" id="XP_018322204.1">
    <property type="nucleotide sequence ID" value="XM_018466702.2"/>
</dbReference>
<dbReference type="InterPro" id="IPR007325">
    <property type="entry name" value="KFase/CYL"/>
</dbReference>
<accession>A0A1W4WE42</accession>
<dbReference type="Proteomes" id="UP000192223">
    <property type="component" value="Unplaced"/>
</dbReference>
<dbReference type="Gene3D" id="3.50.30.50">
    <property type="entry name" value="Putative cyclase"/>
    <property type="match status" value="1"/>
</dbReference>
<keyword evidence="2" id="KW-0732">Signal</keyword>
<evidence type="ECO:0000313" key="4">
    <source>
        <dbReference type="RefSeq" id="XP_018322204.1"/>
    </source>
</evidence>
<dbReference type="AlphaFoldDB" id="A0A1W4WE42"/>
<comment type="similarity">
    <text evidence="1">Belongs to the Cyclase 1 superfamily.</text>
</comment>
<dbReference type="OrthoDB" id="7108654at2759"/>
<dbReference type="STRING" id="224129.A0A1W4WE42"/>